<dbReference type="EMBL" id="QGKX02000996">
    <property type="protein sequence ID" value="KAF3555871.1"/>
    <property type="molecule type" value="Genomic_DNA"/>
</dbReference>
<sequence length="102" mass="11330">MHPWKRIAFSSLGPDGDGKPDLPVEEGAESSMDGFVPYEVPVERERSRPRKDKDVIVDYDAVVGQGSPTNNILRYYLNSQVGGSGGDQIDLDELLDFDFLNK</sequence>
<dbReference type="Proteomes" id="UP000712600">
    <property type="component" value="Unassembled WGS sequence"/>
</dbReference>
<evidence type="ECO:0000313" key="2">
    <source>
        <dbReference type="EMBL" id="KAF3555871.1"/>
    </source>
</evidence>
<gene>
    <name evidence="2" type="ORF">F2Q69_00013322</name>
</gene>
<evidence type="ECO:0000313" key="3">
    <source>
        <dbReference type="Proteomes" id="UP000712600"/>
    </source>
</evidence>
<feature type="region of interest" description="Disordered" evidence="1">
    <location>
        <begin position="1"/>
        <end position="34"/>
    </location>
</feature>
<reference evidence="2" key="1">
    <citation type="submission" date="2019-12" db="EMBL/GenBank/DDBJ databases">
        <title>Genome sequencing and annotation of Brassica cretica.</title>
        <authorList>
            <person name="Studholme D.J."/>
            <person name="Sarris P."/>
        </authorList>
    </citation>
    <scope>NUCLEOTIDE SEQUENCE</scope>
    <source>
        <strain evidence="2">PFS-109/04</strain>
        <tissue evidence="2">Leaf</tissue>
    </source>
</reference>
<name>A0A8S9R3R4_BRACR</name>
<accession>A0A8S9R3R4</accession>
<comment type="caution">
    <text evidence="2">The sequence shown here is derived from an EMBL/GenBank/DDBJ whole genome shotgun (WGS) entry which is preliminary data.</text>
</comment>
<organism evidence="2 3">
    <name type="scientific">Brassica cretica</name>
    <name type="common">Mustard</name>
    <dbReference type="NCBI Taxonomy" id="69181"/>
    <lineage>
        <taxon>Eukaryota</taxon>
        <taxon>Viridiplantae</taxon>
        <taxon>Streptophyta</taxon>
        <taxon>Embryophyta</taxon>
        <taxon>Tracheophyta</taxon>
        <taxon>Spermatophyta</taxon>
        <taxon>Magnoliopsida</taxon>
        <taxon>eudicotyledons</taxon>
        <taxon>Gunneridae</taxon>
        <taxon>Pentapetalae</taxon>
        <taxon>rosids</taxon>
        <taxon>malvids</taxon>
        <taxon>Brassicales</taxon>
        <taxon>Brassicaceae</taxon>
        <taxon>Brassiceae</taxon>
        <taxon>Brassica</taxon>
    </lineage>
</organism>
<proteinExistence type="predicted"/>
<dbReference type="AlphaFoldDB" id="A0A8S9R3R4"/>
<evidence type="ECO:0000256" key="1">
    <source>
        <dbReference type="SAM" id="MobiDB-lite"/>
    </source>
</evidence>
<protein>
    <submittedName>
        <fullName evidence="2">Uncharacterized protein</fullName>
    </submittedName>
</protein>